<dbReference type="EMBL" id="JAMZMK010003865">
    <property type="protein sequence ID" value="KAI7754353.1"/>
    <property type="molecule type" value="Genomic_DNA"/>
</dbReference>
<dbReference type="Pfam" id="PF23622">
    <property type="entry name" value="LRR_At1g61320_AtMIF1"/>
    <property type="match status" value="1"/>
</dbReference>
<proteinExistence type="predicted"/>
<dbReference type="InterPro" id="IPR055357">
    <property type="entry name" value="LRR_At1g61320_AtMIF1"/>
</dbReference>
<dbReference type="PANTHER" id="PTHR31639">
    <property type="entry name" value="F-BOX PROTEIN-LIKE"/>
    <property type="match status" value="1"/>
</dbReference>
<dbReference type="SMART" id="SM00256">
    <property type="entry name" value="FBOX"/>
    <property type="match status" value="2"/>
</dbReference>
<feature type="domain" description="F-box" evidence="1">
    <location>
        <begin position="14"/>
        <end position="62"/>
    </location>
</feature>
<dbReference type="InterPro" id="IPR006566">
    <property type="entry name" value="FBD"/>
</dbReference>
<evidence type="ECO:0000313" key="2">
    <source>
        <dbReference type="EMBL" id="KAI7754353.1"/>
    </source>
</evidence>
<sequence>MEYQNPSRTQCLNSDIISTLPLNIIEYILTLMPLRDALRTSVLSKKWRYTWERMPKLAFTDNLAEGQFGFLGEAVAKRLKVTKAISHVLTRHYGPTILEINFSVDQFRIFSDLDKIIRCLSRQNIVKEIIFVIKDGCYNLPFNFFSLQGLERIHLQNCGFEPPLTFYGFSRLRSISFMNVEVSAEMLQEFLSKCSLLDEVILNGYQEAVDFASGRNKFTFVDLLKCVPLIKTLDISKYYMKYLTAGGMPDKLRTSLAHLKHLHLDVRFIEQFEISSALCLIRSSPVLEKIIFMMCYSKELPAQQTSSNFFDPEGHPDLKLDHLETLEMKMFSNFPHEMEFVKVIMAKSPMLKKVRIELNDDVSVNEELKMLKDMLLLPFPRASPSAKLIFVRPGMNKDCHRIRVEYQNPTKTQCLNSDIISTLPQNIIEDILTLMPLRDALRTSVLSKKWRYAWRNMPTLVFSNKLVRLPSDHCCKLLKKYKLVNAIFHVLLLHNGPTILEFNCLFDNLCLDSEFAQIISYLAKGNKLEDLIFMNVEVSAQTLQQFLSRCPLINYICLFGRQNGLEFVAEGNQFTFVDLLQCVPLIETLDISKYYMQMCDNEKLAAQQTPTNFLDPEDYPDMNLDHLETLKIDHFSDLPFEMEFVKLIMAKSPVLKKARIKLSDNVSVDEEVKMLREMLLFSFPRASPSAKLIIYRP</sequence>
<dbReference type="Pfam" id="PF08387">
    <property type="entry name" value="FBD"/>
    <property type="match status" value="2"/>
</dbReference>
<gene>
    <name evidence="2" type="ORF">M8C21_006041</name>
</gene>
<accession>A0AAD5D5K1</accession>
<dbReference type="Pfam" id="PF00646">
    <property type="entry name" value="F-box"/>
    <property type="match status" value="2"/>
</dbReference>
<name>A0AAD5D5K1_AMBAR</name>
<dbReference type="InterPro" id="IPR032675">
    <property type="entry name" value="LRR_dom_sf"/>
</dbReference>
<evidence type="ECO:0000259" key="1">
    <source>
        <dbReference type="PROSITE" id="PS50181"/>
    </source>
</evidence>
<feature type="domain" description="F-box" evidence="1">
    <location>
        <begin position="417"/>
        <end position="465"/>
    </location>
</feature>
<comment type="caution">
    <text evidence="2">The sequence shown here is derived from an EMBL/GenBank/DDBJ whole genome shotgun (WGS) entry which is preliminary data.</text>
</comment>
<dbReference type="CDD" id="cd22160">
    <property type="entry name" value="F-box_AtFBL13-like"/>
    <property type="match status" value="2"/>
</dbReference>
<dbReference type="AlphaFoldDB" id="A0AAD5D5K1"/>
<dbReference type="InterPro" id="IPR036047">
    <property type="entry name" value="F-box-like_dom_sf"/>
</dbReference>
<reference evidence="2" key="1">
    <citation type="submission" date="2022-06" db="EMBL/GenBank/DDBJ databases">
        <title>Uncovering the hologenomic basis of an extraordinary plant invasion.</title>
        <authorList>
            <person name="Bieker V.C."/>
            <person name="Martin M.D."/>
            <person name="Gilbert T."/>
            <person name="Hodgins K."/>
            <person name="Battlay P."/>
            <person name="Petersen B."/>
            <person name="Wilson J."/>
        </authorList>
    </citation>
    <scope>NUCLEOTIDE SEQUENCE</scope>
    <source>
        <strain evidence="2">AA19_3_7</strain>
        <tissue evidence="2">Leaf</tissue>
    </source>
</reference>
<protein>
    <recommendedName>
        <fullName evidence="1">F-box domain-containing protein</fullName>
    </recommendedName>
</protein>
<dbReference type="InterPro" id="IPR001810">
    <property type="entry name" value="F-box_dom"/>
</dbReference>
<dbReference type="PANTHER" id="PTHR31639:SF315">
    <property type="entry name" value="LEUCINE-RICH REPEAT DOMAIN SUPERFAMILY, F-BOX-LIKE DOMAIN SUPERFAMILY"/>
    <property type="match status" value="1"/>
</dbReference>
<dbReference type="Gene3D" id="1.20.1280.50">
    <property type="match status" value="1"/>
</dbReference>
<dbReference type="Gene3D" id="3.80.10.10">
    <property type="entry name" value="Ribonuclease Inhibitor"/>
    <property type="match status" value="2"/>
</dbReference>
<dbReference type="SUPFAM" id="SSF52047">
    <property type="entry name" value="RNI-like"/>
    <property type="match status" value="1"/>
</dbReference>
<dbReference type="SUPFAM" id="SSF81383">
    <property type="entry name" value="F-box domain"/>
    <property type="match status" value="2"/>
</dbReference>
<organism evidence="2 3">
    <name type="scientific">Ambrosia artemisiifolia</name>
    <name type="common">Common ragweed</name>
    <dbReference type="NCBI Taxonomy" id="4212"/>
    <lineage>
        <taxon>Eukaryota</taxon>
        <taxon>Viridiplantae</taxon>
        <taxon>Streptophyta</taxon>
        <taxon>Embryophyta</taxon>
        <taxon>Tracheophyta</taxon>
        <taxon>Spermatophyta</taxon>
        <taxon>Magnoliopsida</taxon>
        <taxon>eudicotyledons</taxon>
        <taxon>Gunneridae</taxon>
        <taxon>Pentapetalae</taxon>
        <taxon>asterids</taxon>
        <taxon>campanulids</taxon>
        <taxon>Asterales</taxon>
        <taxon>Asteraceae</taxon>
        <taxon>Asteroideae</taxon>
        <taxon>Heliantheae alliance</taxon>
        <taxon>Heliantheae</taxon>
        <taxon>Ambrosia</taxon>
    </lineage>
</organism>
<dbReference type="PROSITE" id="PS50181">
    <property type="entry name" value="FBOX"/>
    <property type="match status" value="2"/>
</dbReference>
<keyword evidence="3" id="KW-1185">Reference proteome</keyword>
<dbReference type="SMART" id="SM00579">
    <property type="entry name" value="FBD"/>
    <property type="match status" value="2"/>
</dbReference>
<dbReference type="InterPro" id="IPR053781">
    <property type="entry name" value="F-box_AtFBL13-like"/>
</dbReference>
<evidence type="ECO:0000313" key="3">
    <source>
        <dbReference type="Proteomes" id="UP001206925"/>
    </source>
</evidence>
<dbReference type="Proteomes" id="UP001206925">
    <property type="component" value="Unassembled WGS sequence"/>
</dbReference>